<dbReference type="RefSeq" id="WP_047912014.1">
    <property type="nucleotide sequence ID" value="NZ_CP118101.1"/>
</dbReference>
<sequence length="223" mass="26813">MRCFTVDLYNEMQVRGCMGSYFESEEQRQEEMQWLAAEGRDFYQESRDRFEWLRPHMLQFLPDHLLKYVYDESIMDCYIHSPEMKAEIGAWKKEWDHKWKTICDRYWEHYNSIQEQLPAEVRRLDKEFHLHDARIIDVRTDHQQADILLDVVGYSKHQYQLCFTGVKVFNNYPGIMKDVLLYPEIDITEGGLFEIRILMNSMNIFHIIASDLSIEIIPVQTNS</sequence>
<gene>
    <name evidence="1" type="ORF">PUW23_07175</name>
</gene>
<organism evidence="1 2">
    <name type="scientific">Paenibacillus urinalis</name>
    <dbReference type="NCBI Taxonomy" id="521520"/>
    <lineage>
        <taxon>Bacteria</taxon>
        <taxon>Bacillati</taxon>
        <taxon>Bacillota</taxon>
        <taxon>Bacilli</taxon>
        <taxon>Bacillales</taxon>
        <taxon>Paenibacillaceae</taxon>
        <taxon>Paenibacillus</taxon>
    </lineage>
</organism>
<dbReference type="AlphaFoldDB" id="A0AAX3N297"/>
<proteinExistence type="predicted"/>
<protein>
    <submittedName>
        <fullName evidence="1">DUF4085 family protein</fullName>
    </submittedName>
</protein>
<dbReference type="InterPro" id="IPR025144">
    <property type="entry name" value="DUF4085"/>
</dbReference>
<dbReference type="Pfam" id="PF13315">
    <property type="entry name" value="DUF4085"/>
    <property type="match status" value="1"/>
</dbReference>
<reference evidence="1" key="1">
    <citation type="submission" date="2023-02" db="EMBL/GenBank/DDBJ databases">
        <title>Pathogen: clinical or host-associated sample.</title>
        <authorList>
            <person name="Hergert J."/>
            <person name="Casey R."/>
            <person name="Wagner J."/>
            <person name="Young E.L."/>
            <person name="Oakeson K.F."/>
        </authorList>
    </citation>
    <scope>NUCLEOTIDE SEQUENCE</scope>
    <source>
        <strain evidence="1">2022CK-00830</strain>
    </source>
</reference>
<dbReference type="EMBL" id="CP118101">
    <property type="protein sequence ID" value="WDH83988.1"/>
    <property type="molecule type" value="Genomic_DNA"/>
</dbReference>
<accession>A0AAX3N297</accession>
<evidence type="ECO:0000313" key="1">
    <source>
        <dbReference type="EMBL" id="WDH83988.1"/>
    </source>
</evidence>
<name>A0AAX3N297_9BACL</name>
<evidence type="ECO:0000313" key="2">
    <source>
        <dbReference type="Proteomes" id="UP001220962"/>
    </source>
</evidence>
<dbReference type="Proteomes" id="UP001220962">
    <property type="component" value="Chromosome"/>
</dbReference>